<dbReference type="RefSeq" id="WP_090666650.1">
    <property type="nucleotide sequence ID" value="NZ_FOUF01000005.1"/>
</dbReference>
<dbReference type="Gene3D" id="3.40.220.10">
    <property type="entry name" value="Leucine Aminopeptidase, subunit E, domain 1"/>
    <property type="match status" value="1"/>
</dbReference>
<dbReference type="InterPro" id="IPR002589">
    <property type="entry name" value="Macro_dom"/>
</dbReference>
<dbReference type="AlphaFoldDB" id="A0A1I4MPK8"/>
<name>A0A1I4MPK8_9PROT</name>
<evidence type="ECO:0000313" key="4">
    <source>
        <dbReference type="Proteomes" id="UP000199561"/>
    </source>
</evidence>
<evidence type="ECO:0000256" key="1">
    <source>
        <dbReference type="ARBA" id="ARBA00035885"/>
    </source>
</evidence>
<dbReference type="STRING" id="52442.SAMN05421880_10527"/>
<evidence type="ECO:0000313" key="3">
    <source>
        <dbReference type="EMBL" id="SFM04977.1"/>
    </source>
</evidence>
<reference evidence="3 4" key="1">
    <citation type="submission" date="2016-10" db="EMBL/GenBank/DDBJ databases">
        <authorList>
            <person name="de Groot N.N."/>
        </authorList>
    </citation>
    <scope>NUCLEOTIDE SEQUENCE [LARGE SCALE GENOMIC DNA]</scope>
    <source>
        <strain evidence="3 4">Nm146</strain>
    </source>
</reference>
<sequence>MIKFTRGDILQADVEAIVNTVNCVGVMGRGIALQFKKAWPKNFKAYAAACKKNEVQPGRLFVFATQQRANPRYIINFPTKRHWRDASRMEDIDSGLEALAAAIREKHIQSIAIPPLGCGLGGLDWNQVKQKIEQSLSALPDVYVLIYEPQGAPENDRVAHTPTAPKMTAGRAVLIELLQRYLAGLLDPTISLLEVHKLLYFMQEAGQPLRLKYQKAYYGPYAENLRHVLNAIEGHFISGYADGGDAPDKPLQLLPGAIEEANAFLEKHPQSRERFNKVSQLVEGFESPFGLELLSTVHWLCKYEQAATIEDVITATHTWNQHKRQFTPRQIELALAVLNRYHWLPA</sequence>
<organism evidence="3 4">
    <name type="scientific">Nitrosomonas nitrosa</name>
    <dbReference type="NCBI Taxonomy" id="52442"/>
    <lineage>
        <taxon>Bacteria</taxon>
        <taxon>Pseudomonadati</taxon>
        <taxon>Pseudomonadota</taxon>
        <taxon>Betaproteobacteria</taxon>
        <taxon>Nitrosomonadales</taxon>
        <taxon>Nitrosomonadaceae</taxon>
        <taxon>Nitrosomonas</taxon>
    </lineage>
</organism>
<comment type="catalytic activity">
    <reaction evidence="1">
        <text>an N-(ADP-alpha-D-ribosyl)-thymidine in DNA + H2O = a thymidine in DNA + ADP-D-ribose</text>
        <dbReference type="Rhea" id="RHEA:71655"/>
        <dbReference type="Rhea" id="RHEA-COMP:13556"/>
        <dbReference type="Rhea" id="RHEA-COMP:18051"/>
        <dbReference type="ChEBI" id="CHEBI:15377"/>
        <dbReference type="ChEBI" id="CHEBI:57967"/>
        <dbReference type="ChEBI" id="CHEBI:137386"/>
        <dbReference type="ChEBI" id="CHEBI:191199"/>
    </reaction>
    <physiologicalReaction direction="left-to-right" evidence="1">
        <dbReference type="Rhea" id="RHEA:71656"/>
    </physiologicalReaction>
</comment>
<dbReference type="SMART" id="SM00506">
    <property type="entry name" value="A1pp"/>
    <property type="match status" value="1"/>
</dbReference>
<dbReference type="PANTHER" id="PTHR12521:SF0">
    <property type="entry name" value="ADP-RIBOSE GLYCOHYDROLASE OARD1"/>
    <property type="match status" value="1"/>
</dbReference>
<dbReference type="GO" id="GO:0140291">
    <property type="term" value="P:peptidyl-glutamate ADP-deribosylation"/>
    <property type="evidence" value="ECO:0007669"/>
    <property type="project" value="TreeGrafter"/>
</dbReference>
<evidence type="ECO:0000259" key="2">
    <source>
        <dbReference type="PROSITE" id="PS51154"/>
    </source>
</evidence>
<dbReference type="CDD" id="cd02901">
    <property type="entry name" value="Macro_Poa1p-like"/>
    <property type="match status" value="1"/>
</dbReference>
<dbReference type="Pfam" id="PF01661">
    <property type="entry name" value="Macro"/>
    <property type="match status" value="1"/>
</dbReference>
<protein>
    <submittedName>
        <fullName evidence="3">O-acetyl-ADP-ribose deacetylase (Regulator of RNase III), contains Macro domain</fullName>
    </submittedName>
</protein>
<dbReference type="InterPro" id="IPR050892">
    <property type="entry name" value="ADP-ribose_metab_enzymes"/>
</dbReference>
<keyword evidence="4" id="KW-1185">Reference proteome</keyword>
<accession>A0A1I4MPK8</accession>
<proteinExistence type="predicted"/>
<dbReference type="SUPFAM" id="SSF52949">
    <property type="entry name" value="Macro domain-like"/>
    <property type="match status" value="1"/>
</dbReference>
<feature type="domain" description="Macro" evidence="2">
    <location>
        <begin position="1"/>
        <end position="163"/>
    </location>
</feature>
<dbReference type="InterPro" id="IPR043472">
    <property type="entry name" value="Macro_dom-like"/>
</dbReference>
<dbReference type="PANTHER" id="PTHR12521">
    <property type="entry name" value="PROTEIN C6ORF130"/>
    <property type="match status" value="1"/>
</dbReference>
<dbReference type="EMBL" id="FOUF01000005">
    <property type="protein sequence ID" value="SFM04977.1"/>
    <property type="molecule type" value="Genomic_DNA"/>
</dbReference>
<dbReference type="Proteomes" id="UP000199561">
    <property type="component" value="Unassembled WGS sequence"/>
</dbReference>
<gene>
    <name evidence="3" type="ORF">SAMN05421880_10527</name>
</gene>
<dbReference type="PROSITE" id="PS51154">
    <property type="entry name" value="MACRO"/>
    <property type="match status" value="1"/>
</dbReference>